<dbReference type="Proteomes" id="UP000002786">
    <property type="component" value="Unassembled WGS sequence"/>
</dbReference>
<evidence type="ECO:0000313" key="1">
    <source>
        <dbReference type="EMBL" id="EIM33859.1"/>
    </source>
</evidence>
<evidence type="ECO:0000313" key="2">
    <source>
        <dbReference type="Proteomes" id="UP000002786"/>
    </source>
</evidence>
<accession>I4ZCB7</accession>
<proteinExistence type="predicted"/>
<dbReference type="EMBL" id="JH660658">
    <property type="protein sequence ID" value="EIM33859.1"/>
    <property type="molecule type" value="Genomic_DNA"/>
</dbReference>
<name>I4ZCB7_9BACT</name>
<feature type="non-terminal residue" evidence="1">
    <location>
        <position position="1"/>
    </location>
</feature>
<reference evidence="1 2" key="1">
    <citation type="submission" date="2012-02" db="EMBL/GenBank/DDBJ databases">
        <title>Improved High-Quality Draft genome of Prevotella bivia DSM 20514.</title>
        <authorList>
            <consortium name="US DOE Joint Genome Institute (JGI-PGF)"/>
            <person name="Lucas S."/>
            <person name="Copeland A."/>
            <person name="Lapidus A."/>
            <person name="Bruce D."/>
            <person name="Goodwin L."/>
            <person name="Pitluck S."/>
            <person name="Peters L."/>
            <person name="Mikhailova N."/>
            <person name="Munk A.C.C."/>
            <person name="Kyrpides N."/>
            <person name="Mavromatis K."/>
            <person name="Detter J.C."/>
            <person name="Han C."/>
            <person name="Land M."/>
            <person name="Hauser L."/>
            <person name="Markowitz V."/>
            <person name="Cheng J.-F."/>
            <person name="Hugenholtz P."/>
            <person name="Woyke T."/>
            <person name="Wu D."/>
            <person name="Gronow S."/>
            <person name="Wellnitz S."/>
            <person name="Brambilla E."/>
            <person name="Klenk H.-P."/>
            <person name="Eisen J.A."/>
        </authorList>
    </citation>
    <scope>NUCLEOTIDE SEQUENCE [LARGE SCALE GENOMIC DNA]</scope>
    <source>
        <strain evidence="1 2">DSM 20514</strain>
    </source>
</reference>
<evidence type="ECO:0008006" key="3">
    <source>
        <dbReference type="Google" id="ProtNLM"/>
    </source>
</evidence>
<organism evidence="1 2">
    <name type="scientific">Prevotella bivia DSM 20514</name>
    <dbReference type="NCBI Taxonomy" id="868129"/>
    <lineage>
        <taxon>Bacteria</taxon>
        <taxon>Pseudomonadati</taxon>
        <taxon>Bacteroidota</taxon>
        <taxon>Bacteroidia</taxon>
        <taxon>Bacteroidales</taxon>
        <taxon>Prevotellaceae</taxon>
        <taxon>Prevotella</taxon>
    </lineage>
</organism>
<protein>
    <recommendedName>
        <fullName evidence="3">Transposase family protein</fullName>
    </recommendedName>
</protein>
<dbReference type="HOGENOM" id="CLU_1953446_0_0_10"/>
<sequence length="128" mass="15022">SHAHNFISICYLCIMKTEQLLRCIFPEILADYFDVIDIQESISQIDFWLDERNFMEEADRKSGTVSSYGFTAERVVQDFPLRGKPVYLHVRRRKWRDSSTGEIFSYSYDDLTAEGSKLSPEFVSFLKE</sequence>
<keyword evidence="2" id="KW-1185">Reference proteome</keyword>
<gene>
    <name evidence="1" type="ORF">PrebiDRAFT_2208</name>
</gene>
<dbReference type="AlphaFoldDB" id="I4ZCB7"/>